<evidence type="ECO:0000313" key="3">
    <source>
        <dbReference type="Proteomes" id="UP000266841"/>
    </source>
</evidence>
<feature type="chain" id="PRO_5003837283" evidence="1">
    <location>
        <begin position="26"/>
        <end position="713"/>
    </location>
</feature>
<evidence type="ECO:0000313" key="2">
    <source>
        <dbReference type="EMBL" id="EJK61786.1"/>
    </source>
</evidence>
<dbReference type="Proteomes" id="UP000266841">
    <property type="component" value="Unassembled WGS sequence"/>
</dbReference>
<keyword evidence="1" id="KW-0732">Signal</keyword>
<proteinExistence type="predicted"/>
<reference evidence="2 3" key="1">
    <citation type="journal article" date="2012" name="Genome Biol.">
        <title>Genome and low-iron response of an oceanic diatom adapted to chronic iron limitation.</title>
        <authorList>
            <person name="Lommer M."/>
            <person name="Specht M."/>
            <person name="Roy A.S."/>
            <person name="Kraemer L."/>
            <person name="Andreson R."/>
            <person name="Gutowska M.A."/>
            <person name="Wolf J."/>
            <person name="Bergner S.V."/>
            <person name="Schilhabel M.B."/>
            <person name="Klostermeier U.C."/>
            <person name="Beiko R.G."/>
            <person name="Rosenstiel P."/>
            <person name="Hippler M."/>
            <person name="Laroche J."/>
        </authorList>
    </citation>
    <scope>NUCLEOTIDE SEQUENCE [LARGE SCALE GENOMIC DNA]</scope>
    <source>
        <strain evidence="2 3">CCMP1005</strain>
    </source>
</reference>
<comment type="caution">
    <text evidence="2">The sequence shown here is derived from an EMBL/GenBank/DDBJ whole genome shotgun (WGS) entry which is preliminary data.</text>
</comment>
<accession>K0SLH1</accession>
<protein>
    <submittedName>
        <fullName evidence="2">Uncharacterized protein</fullName>
    </submittedName>
</protein>
<sequence length="713" mass="77200">MKLYKMAQMPLAMLLLTGSPMFSAAKSVADYVVPCVDDSVDFDVKLNFDDGSSYNSACSRSYSRCPDGSCLGGDDDWSTESNRSFDYLQTHTFAADGGASPAGVYVNDLTGRSACARALYMDQYRDFALGSGGLDVGDWWAGRAGPTDPLQITIVPFNSDQADCDKGNFNFEAERTVAVWVSAYRGQDTDPDDGSVYCDLSQNPEDCLNFAYWTVEHTNWGVDEIVLHGTLATVLDTSPPAVNIYLPEGYDLNMPITNHQLRFQIADGSTQACQDYANGNGHSTCMVNKLYSAAEMPNTPLADSKILSKINVSGLGRISGWDAMEYQRSKGYYLNCGESNKYCFNNVGGGSGSGVALNDASTNWGDFSQWYMSGRLLDLSAKPPGYEYGSQMFAIDVSGIETSWGSKYGYSPIQLNVADEDTYNYPTKVFDFKYVGNFNDQGDGIDTMADGSFTAFAYTQTNDDNIKLAAKDNHRKHSTLLQGRAGCAINLGAYGWGNIDGSVIEGVYVHRILHASWDSWNGCASGMDSSNGNGYGGLICTRSCAMDDGGLVDTTITGLYVPELADANSVSRLFAIGVNGNGPFCPGTTSTKYPIRNLVIKDSAVYPNPGCMSAMYDDLGIVEWGYNKWPSVRFFDEDASDTQKCDFQGTLNIHDDPQYFVCGFSDQTQAAKYCMTTDGVGGSPNIEYSIVSGDNPNVVFPTCGYSSSLLAVA</sequence>
<dbReference type="Gene3D" id="2.160.20.10">
    <property type="entry name" value="Single-stranded right-handed beta-helix, Pectin lyase-like"/>
    <property type="match status" value="1"/>
</dbReference>
<name>K0SLH1_THAOC</name>
<dbReference type="AlphaFoldDB" id="K0SLH1"/>
<keyword evidence="3" id="KW-1185">Reference proteome</keyword>
<dbReference type="InterPro" id="IPR012334">
    <property type="entry name" value="Pectin_lyas_fold"/>
</dbReference>
<organism evidence="2 3">
    <name type="scientific">Thalassiosira oceanica</name>
    <name type="common">Marine diatom</name>
    <dbReference type="NCBI Taxonomy" id="159749"/>
    <lineage>
        <taxon>Eukaryota</taxon>
        <taxon>Sar</taxon>
        <taxon>Stramenopiles</taxon>
        <taxon>Ochrophyta</taxon>
        <taxon>Bacillariophyta</taxon>
        <taxon>Coscinodiscophyceae</taxon>
        <taxon>Thalassiosirophycidae</taxon>
        <taxon>Thalassiosirales</taxon>
        <taxon>Thalassiosiraceae</taxon>
        <taxon>Thalassiosira</taxon>
    </lineage>
</organism>
<gene>
    <name evidence="2" type="ORF">THAOC_17662</name>
</gene>
<evidence type="ECO:0000256" key="1">
    <source>
        <dbReference type="SAM" id="SignalP"/>
    </source>
</evidence>
<dbReference type="EMBL" id="AGNL01019493">
    <property type="protein sequence ID" value="EJK61786.1"/>
    <property type="molecule type" value="Genomic_DNA"/>
</dbReference>
<feature type="signal peptide" evidence="1">
    <location>
        <begin position="1"/>
        <end position="25"/>
    </location>
</feature>